<accession>A0AAE0UE34</accession>
<proteinExistence type="predicted"/>
<organism evidence="2 3">
    <name type="scientific">Sordaria brevicollis</name>
    <dbReference type="NCBI Taxonomy" id="83679"/>
    <lineage>
        <taxon>Eukaryota</taxon>
        <taxon>Fungi</taxon>
        <taxon>Dikarya</taxon>
        <taxon>Ascomycota</taxon>
        <taxon>Pezizomycotina</taxon>
        <taxon>Sordariomycetes</taxon>
        <taxon>Sordariomycetidae</taxon>
        <taxon>Sordariales</taxon>
        <taxon>Sordariaceae</taxon>
        <taxon>Sordaria</taxon>
    </lineage>
</organism>
<feature type="domain" description="Heterokaryon incompatibility" evidence="1">
    <location>
        <begin position="250"/>
        <end position="395"/>
    </location>
</feature>
<dbReference type="Proteomes" id="UP001281003">
    <property type="component" value="Unassembled WGS sequence"/>
</dbReference>
<protein>
    <submittedName>
        <fullName evidence="2">Heterokaryon incompatibility protein-domain-containing protein</fullName>
    </submittedName>
</protein>
<reference evidence="2" key="2">
    <citation type="submission" date="2023-07" db="EMBL/GenBank/DDBJ databases">
        <authorList>
            <consortium name="Lawrence Berkeley National Laboratory"/>
            <person name="Haridas S."/>
            <person name="Hensen N."/>
            <person name="Bonometti L."/>
            <person name="Westerberg I."/>
            <person name="Brannstrom I.O."/>
            <person name="Guillou S."/>
            <person name="Cros-Aarteil S."/>
            <person name="Calhoun S."/>
            <person name="Kuo A."/>
            <person name="Mondo S."/>
            <person name="Pangilinan J."/>
            <person name="Riley R."/>
            <person name="LaButti K."/>
            <person name="Andreopoulos B."/>
            <person name="Lipzen A."/>
            <person name="Chen C."/>
            <person name="Yanf M."/>
            <person name="Daum C."/>
            <person name="Ng V."/>
            <person name="Clum A."/>
            <person name="Steindorff A."/>
            <person name="Ohm R."/>
            <person name="Martin F."/>
            <person name="Silar P."/>
            <person name="Natvig D."/>
            <person name="Lalanne C."/>
            <person name="Gautier V."/>
            <person name="Ament-velasquez S.L."/>
            <person name="Kruys A."/>
            <person name="Hutchinson M.I."/>
            <person name="Powell A.J."/>
            <person name="Barry K."/>
            <person name="Miller A.N."/>
            <person name="Grigoriev I.V."/>
            <person name="Debuchy R."/>
            <person name="Gladieux P."/>
            <person name="Thoren M.H."/>
            <person name="Johannesson H."/>
        </authorList>
    </citation>
    <scope>NUCLEOTIDE SEQUENCE</scope>
    <source>
        <strain evidence="2">FGSC 1904</strain>
    </source>
</reference>
<evidence type="ECO:0000313" key="3">
    <source>
        <dbReference type="Proteomes" id="UP001281003"/>
    </source>
</evidence>
<evidence type="ECO:0000313" key="2">
    <source>
        <dbReference type="EMBL" id="KAK3400405.1"/>
    </source>
</evidence>
<dbReference type="AlphaFoldDB" id="A0AAE0UE34"/>
<reference evidence="2" key="1">
    <citation type="journal article" date="2023" name="Mol. Phylogenet. Evol.">
        <title>Genome-scale phylogeny and comparative genomics of the fungal order Sordariales.</title>
        <authorList>
            <person name="Hensen N."/>
            <person name="Bonometti L."/>
            <person name="Westerberg I."/>
            <person name="Brannstrom I.O."/>
            <person name="Guillou S."/>
            <person name="Cros-Aarteil S."/>
            <person name="Calhoun S."/>
            <person name="Haridas S."/>
            <person name="Kuo A."/>
            <person name="Mondo S."/>
            <person name="Pangilinan J."/>
            <person name="Riley R."/>
            <person name="LaButti K."/>
            <person name="Andreopoulos B."/>
            <person name="Lipzen A."/>
            <person name="Chen C."/>
            <person name="Yan M."/>
            <person name="Daum C."/>
            <person name="Ng V."/>
            <person name="Clum A."/>
            <person name="Steindorff A."/>
            <person name="Ohm R.A."/>
            <person name="Martin F."/>
            <person name="Silar P."/>
            <person name="Natvig D.O."/>
            <person name="Lalanne C."/>
            <person name="Gautier V."/>
            <person name="Ament-Velasquez S.L."/>
            <person name="Kruys A."/>
            <person name="Hutchinson M.I."/>
            <person name="Powell A.J."/>
            <person name="Barry K."/>
            <person name="Miller A.N."/>
            <person name="Grigoriev I.V."/>
            <person name="Debuchy R."/>
            <person name="Gladieux P."/>
            <person name="Hiltunen Thoren M."/>
            <person name="Johannesson H."/>
        </authorList>
    </citation>
    <scope>NUCLEOTIDE SEQUENCE</scope>
    <source>
        <strain evidence="2">FGSC 1904</strain>
    </source>
</reference>
<dbReference type="PANTHER" id="PTHR33112:SF12">
    <property type="entry name" value="HETEROKARYON INCOMPATIBILITY DOMAIN-CONTAINING PROTEIN"/>
    <property type="match status" value="1"/>
</dbReference>
<dbReference type="InterPro" id="IPR010730">
    <property type="entry name" value="HET"/>
</dbReference>
<dbReference type="EMBL" id="JAUTDP010000004">
    <property type="protein sequence ID" value="KAK3400405.1"/>
    <property type="molecule type" value="Genomic_DNA"/>
</dbReference>
<evidence type="ECO:0000259" key="1">
    <source>
        <dbReference type="Pfam" id="PF06985"/>
    </source>
</evidence>
<comment type="caution">
    <text evidence="2">The sequence shown here is derived from an EMBL/GenBank/DDBJ whole genome shotgun (WGS) entry which is preliminary data.</text>
</comment>
<gene>
    <name evidence="2" type="ORF">B0T20DRAFT_408569</name>
</gene>
<sequence length="746" mass="85191">MSSHSSSRSSVSDYPVQEHQDNTDSLCERCKGIDFPSLFNHISLTERTWSKLSHRARHCGLLDLGVLKEPEETTTCILCRFFYSVRWPQAPTSLDPVNHYHLRLFTTIEVSKSSFPKSGNMSGATVCSVVPGKVSEFTRETLDDCHEAYYNFCEPGALLRANGYFVPDESWTPTSTTPEDGYGGAYVLARGRRVDPEKVDFDLIKGWLRECDHDHIESRPVRSAPHSAAPIRCIDCFSREVVKLPPGADYVALSYVWGGISAAGMVKRGQEGTGGKIFVSKDVPQVIGDSIMAVKSIGKRYLWVDQCCIDQNDSADKMTQIQNMDNIYQGAYLTIVAAAGKDSAYGLPGVTTRPRKAQQLYVNIPGSFALVGSLPTAHEVIRNSIWATRGWTYQEAVLPRRLLIFTDYQAHLVCPARIWCEDKAFDKEPSTETMIAHQPVPVLSQIFETKRYRRGATDLRDTLRHFEQFSTRDLTYEGDALDAIRGLLARRPFYTYYGVLVWRYDDDDEKPPPENTSLPVEFFQSLWFFFEPCAENNIEVRRRVEFPSWSWLGWKAAKGVDYSKINPSLSNDEESEYRLERKATFWAEGNDGSHVLLVDLLPSATSSSDNKWNARVIPELSPYLWVENMVLKLRFQELEDHEKRPDYPDEGYPRAKFQDKDVGGWIDLVHRPRTRDDPLYQRLVTETWECLLLCCTFFDMKFLVLEWSDRTMAYSRIGTLDLFASPEQYEALLERVSHSVKKIRLG</sequence>
<keyword evidence="3" id="KW-1185">Reference proteome</keyword>
<dbReference type="Pfam" id="PF06985">
    <property type="entry name" value="HET"/>
    <property type="match status" value="1"/>
</dbReference>
<name>A0AAE0UE34_SORBR</name>
<dbReference type="PANTHER" id="PTHR33112">
    <property type="entry name" value="DOMAIN PROTEIN, PUTATIVE-RELATED"/>
    <property type="match status" value="1"/>
</dbReference>